<dbReference type="AlphaFoldDB" id="X1TFY9"/>
<name>X1TFY9_9ZZZZ</name>
<evidence type="ECO:0000313" key="2">
    <source>
        <dbReference type="EMBL" id="GAI90281.1"/>
    </source>
</evidence>
<dbReference type="EMBL" id="BARW01016367">
    <property type="protein sequence ID" value="GAI90281.1"/>
    <property type="molecule type" value="Genomic_DNA"/>
</dbReference>
<gene>
    <name evidence="2" type="ORF">S12H4_28524</name>
</gene>
<protein>
    <submittedName>
        <fullName evidence="2">Uncharacterized protein</fullName>
    </submittedName>
</protein>
<organism evidence="2">
    <name type="scientific">marine sediment metagenome</name>
    <dbReference type="NCBI Taxonomy" id="412755"/>
    <lineage>
        <taxon>unclassified sequences</taxon>
        <taxon>metagenomes</taxon>
        <taxon>ecological metagenomes</taxon>
    </lineage>
</organism>
<reference evidence="2" key="1">
    <citation type="journal article" date="2014" name="Front. Microbiol.">
        <title>High frequency of phylogenetically diverse reductive dehalogenase-homologous genes in deep subseafloor sedimentary metagenomes.</title>
        <authorList>
            <person name="Kawai M."/>
            <person name="Futagami T."/>
            <person name="Toyoda A."/>
            <person name="Takaki Y."/>
            <person name="Nishi S."/>
            <person name="Hori S."/>
            <person name="Arai W."/>
            <person name="Tsubouchi T."/>
            <person name="Morono Y."/>
            <person name="Uchiyama I."/>
            <person name="Ito T."/>
            <person name="Fujiyama A."/>
            <person name="Inagaki F."/>
            <person name="Takami H."/>
        </authorList>
    </citation>
    <scope>NUCLEOTIDE SEQUENCE</scope>
    <source>
        <strain evidence="2">Expedition CK06-06</strain>
    </source>
</reference>
<evidence type="ECO:0000256" key="1">
    <source>
        <dbReference type="SAM" id="MobiDB-lite"/>
    </source>
</evidence>
<proteinExistence type="predicted"/>
<comment type="caution">
    <text evidence="2">The sequence shown here is derived from an EMBL/GenBank/DDBJ whole genome shotgun (WGS) entry which is preliminary data.</text>
</comment>
<accession>X1TFY9</accession>
<sequence>MLILLSLANRNPRVKPEDELKKEHPNYRNFFVNPEPPLETPMKTTLESNYKDLS</sequence>
<feature type="region of interest" description="Disordered" evidence="1">
    <location>
        <begin position="27"/>
        <end position="54"/>
    </location>
</feature>